<keyword evidence="2" id="KW-1185">Reference proteome</keyword>
<dbReference type="EMBL" id="QGKV02000297">
    <property type="protein sequence ID" value="KAF3610312.1"/>
    <property type="molecule type" value="Genomic_DNA"/>
</dbReference>
<sequence length="97" mass="10485">MSPVIQFSLSRFMSPKEDPFFLDGGSCDEGVCFEDGGSLTVIVFPLGSGGSCSVPVIAVQFRQQQSLGEDDGGYSSTCCFVIKWITRRCGSSSFFFL</sequence>
<accession>A0ABQ7F3G7</accession>
<evidence type="ECO:0000313" key="1">
    <source>
        <dbReference type="EMBL" id="KAF3610312.1"/>
    </source>
</evidence>
<comment type="caution">
    <text evidence="1">The sequence shown here is derived from an EMBL/GenBank/DDBJ whole genome shotgun (WGS) entry which is preliminary data.</text>
</comment>
<organism evidence="1 2">
    <name type="scientific">Brassica cretica</name>
    <name type="common">Mustard</name>
    <dbReference type="NCBI Taxonomy" id="69181"/>
    <lineage>
        <taxon>Eukaryota</taxon>
        <taxon>Viridiplantae</taxon>
        <taxon>Streptophyta</taxon>
        <taxon>Embryophyta</taxon>
        <taxon>Tracheophyta</taxon>
        <taxon>Spermatophyta</taxon>
        <taxon>Magnoliopsida</taxon>
        <taxon>eudicotyledons</taxon>
        <taxon>Gunneridae</taxon>
        <taxon>Pentapetalae</taxon>
        <taxon>rosids</taxon>
        <taxon>malvids</taxon>
        <taxon>Brassicales</taxon>
        <taxon>Brassicaceae</taxon>
        <taxon>Brassiceae</taxon>
        <taxon>Brassica</taxon>
    </lineage>
</organism>
<name>A0ABQ7F3G7_BRACR</name>
<gene>
    <name evidence="1" type="ORF">DY000_02046289</name>
</gene>
<protein>
    <submittedName>
        <fullName evidence="1">Uncharacterized protein</fullName>
    </submittedName>
</protein>
<reference evidence="1 2" key="1">
    <citation type="journal article" date="2020" name="BMC Genomics">
        <title>Intraspecific diversification of the crop wild relative Brassica cretica Lam. using demographic model selection.</title>
        <authorList>
            <person name="Kioukis A."/>
            <person name="Michalopoulou V.A."/>
            <person name="Briers L."/>
            <person name="Pirintsos S."/>
            <person name="Studholme D.J."/>
            <person name="Pavlidis P."/>
            <person name="Sarris P.F."/>
        </authorList>
    </citation>
    <scope>NUCLEOTIDE SEQUENCE [LARGE SCALE GENOMIC DNA]</scope>
    <source>
        <strain evidence="2">cv. PFS-1207/04</strain>
    </source>
</reference>
<evidence type="ECO:0000313" key="2">
    <source>
        <dbReference type="Proteomes" id="UP000266723"/>
    </source>
</evidence>
<proteinExistence type="predicted"/>
<dbReference type="Proteomes" id="UP000266723">
    <property type="component" value="Unassembled WGS sequence"/>
</dbReference>